<comment type="subcellular location">
    <subcellularLocation>
        <location evidence="1">Cytoplasm</location>
    </subcellularLocation>
</comment>
<gene>
    <name evidence="7" type="ORF">BB559_005985</name>
</gene>
<name>A0A2T9Y5E0_9FUNG</name>
<dbReference type="GO" id="GO:0007023">
    <property type="term" value="P:post-chaperonin tubulin folding pathway"/>
    <property type="evidence" value="ECO:0007669"/>
    <property type="project" value="InterPro"/>
</dbReference>
<dbReference type="InterPro" id="IPR027684">
    <property type="entry name" value="TBCC"/>
</dbReference>
<evidence type="ECO:0000256" key="1">
    <source>
        <dbReference type="ARBA" id="ARBA00004496"/>
    </source>
</evidence>
<feature type="domain" description="C-CAP/cofactor C-like" evidence="6">
    <location>
        <begin position="130"/>
        <end position="272"/>
    </location>
</feature>
<evidence type="ECO:0000256" key="4">
    <source>
        <dbReference type="ARBA" id="ARBA00022990"/>
    </source>
</evidence>
<protein>
    <recommendedName>
        <fullName evidence="6">C-CAP/cofactor C-like domain-containing protein</fullName>
    </recommendedName>
</protein>
<dbReference type="EMBL" id="MBFT01000732">
    <property type="protein sequence ID" value="PVU87550.1"/>
    <property type="molecule type" value="Genomic_DNA"/>
</dbReference>
<sequence length="335" mass="38915">MTDNRNSNDTGMKNLVDEFRISFKLQKEEISNLIDKIKTQSDSTLINNLLEKIKSLESYIKEMGSYLPTYDLKISIQNLSELRKEALDLQKKSAPTKTFKFKTNITKLKNTENKKISNINSIEPQTTNKPADSQCLKLSEKNNYYYYHLPVKSSVLSYEANLYNLKFSIVDLSEESEYIRALYVNNLEFCVIICSKINGSVTIRNCKNCIFVLVSQQLRLEECIDVDIYLRINNRPIIETSSGIQFGMNTWEKQDSNFDDTDFVLEVDDFSWIKKTKSPNWSLFNSNDKRWISSTNLCKILNDLKSMETKNERAIETATSFEHEKIKTILENLLI</sequence>
<evidence type="ECO:0000256" key="5">
    <source>
        <dbReference type="ARBA" id="ARBA00026055"/>
    </source>
</evidence>
<dbReference type="GO" id="GO:0005737">
    <property type="term" value="C:cytoplasm"/>
    <property type="evidence" value="ECO:0007669"/>
    <property type="project" value="UniProtKB-SubCell"/>
</dbReference>
<dbReference type="OrthoDB" id="194775at2759"/>
<dbReference type="Pfam" id="PF16752">
    <property type="entry name" value="TBCC_N"/>
    <property type="match status" value="1"/>
</dbReference>
<evidence type="ECO:0000313" key="8">
    <source>
        <dbReference type="Proteomes" id="UP000245699"/>
    </source>
</evidence>
<keyword evidence="3" id="KW-0963">Cytoplasm</keyword>
<comment type="subunit">
    <text evidence="5">Supercomplex made of cofactors A to E. Cofactors A and D function by capturing and stabilizing tubulin in a quasi-native conformation. Cofactor E binds to the cofactor D-tubulin complex; interaction with cofactor C then causes the release of tubulin polypeptides that are committed to the native state.</text>
</comment>
<dbReference type="STRING" id="61424.A0A2T9Y5E0"/>
<evidence type="ECO:0000313" key="7">
    <source>
        <dbReference type="EMBL" id="PVU87550.1"/>
    </source>
</evidence>
<accession>A0A2T9Y5E0</accession>
<proteinExistence type="inferred from homology"/>
<dbReference type="GO" id="GO:0015631">
    <property type="term" value="F:tubulin binding"/>
    <property type="evidence" value="ECO:0007669"/>
    <property type="project" value="InterPro"/>
</dbReference>
<dbReference type="Pfam" id="PF07986">
    <property type="entry name" value="TBCC"/>
    <property type="match status" value="1"/>
</dbReference>
<dbReference type="Gene3D" id="1.20.58.1250">
    <property type="entry name" value="Tubulin Binding Cofactor C, N-terminal domain"/>
    <property type="match status" value="1"/>
</dbReference>
<dbReference type="PROSITE" id="PS51329">
    <property type="entry name" value="C_CAP_COFACTOR_C"/>
    <property type="match status" value="1"/>
</dbReference>
<dbReference type="Gene3D" id="2.160.20.70">
    <property type="match status" value="1"/>
</dbReference>
<dbReference type="PANTHER" id="PTHR15139">
    <property type="entry name" value="TUBULIN FOLDING COFACTOR C"/>
    <property type="match status" value="1"/>
</dbReference>
<dbReference type="InterPro" id="IPR031925">
    <property type="entry name" value="TBCC_N"/>
</dbReference>
<organism evidence="7 8">
    <name type="scientific">Furculomyces boomerangus</name>
    <dbReference type="NCBI Taxonomy" id="61424"/>
    <lineage>
        <taxon>Eukaryota</taxon>
        <taxon>Fungi</taxon>
        <taxon>Fungi incertae sedis</taxon>
        <taxon>Zoopagomycota</taxon>
        <taxon>Kickxellomycotina</taxon>
        <taxon>Harpellomycetes</taxon>
        <taxon>Harpellales</taxon>
        <taxon>Harpellaceae</taxon>
        <taxon>Furculomyces</taxon>
    </lineage>
</organism>
<evidence type="ECO:0000256" key="3">
    <source>
        <dbReference type="ARBA" id="ARBA00022490"/>
    </source>
</evidence>
<dbReference type="Proteomes" id="UP000245699">
    <property type="component" value="Unassembled WGS sequence"/>
</dbReference>
<dbReference type="GO" id="GO:0007021">
    <property type="term" value="P:tubulin complex assembly"/>
    <property type="evidence" value="ECO:0007669"/>
    <property type="project" value="TreeGrafter"/>
</dbReference>
<comment type="similarity">
    <text evidence="2">Belongs to the TBCC family.</text>
</comment>
<dbReference type="InterPro" id="IPR012945">
    <property type="entry name" value="Tubulin-bd_cofactor_C_dom"/>
</dbReference>
<dbReference type="InterPro" id="IPR016098">
    <property type="entry name" value="CAP/MinC_C"/>
</dbReference>
<dbReference type="AlphaFoldDB" id="A0A2T9Y5E0"/>
<dbReference type="InterPro" id="IPR038397">
    <property type="entry name" value="TBCC_N_sf"/>
</dbReference>
<dbReference type="InterPro" id="IPR017901">
    <property type="entry name" value="C-CAP_CF_C-like"/>
</dbReference>
<dbReference type="PANTHER" id="PTHR15139:SF0">
    <property type="entry name" value="TUBULIN-SPECIFIC CHAPERONE C"/>
    <property type="match status" value="1"/>
</dbReference>
<keyword evidence="8" id="KW-1185">Reference proteome</keyword>
<evidence type="ECO:0000256" key="2">
    <source>
        <dbReference type="ARBA" id="ARBA00008848"/>
    </source>
</evidence>
<comment type="caution">
    <text evidence="7">The sequence shown here is derived from an EMBL/GenBank/DDBJ whole genome shotgun (WGS) entry which is preliminary data.</text>
</comment>
<evidence type="ECO:0000259" key="6">
    <source>
        <dbReference type="PROSITE" id="PS51329"/>
    </source>
</evidence>
<reference evidence="7 8" key="1">
    <citation type="journal article" date="2018" name="MBio">
        <title>Comparative Genomics Reveals the Core Gene Toolbox for the Fungus-Insect Symbiosis.</title>
        <authorList>
            <person name="Wang Y."/>
            <person name="Stata M."/>
            <person name="Wang W."/>
            <person name="Stajich J.E."/>
            <person name="White M.M."/>
            <person name="Moncalvo J.M."/>
        </authorList>
    </citation>
    <scope>NUCLEOTIDE SEQUENCE [LARGE SCALE GENOMIC DNA]</scope>
    <source>
        <strain evidence="7 8">AUS-77-4</strain>
    </source>
</reference>
<keyword evidence="4" id="KW-0007">Acetylation</keyword>